<evidence type="ECO:0000256" key="3">
    <source>
        <dbReference type="ARBA" id="ARBA00022723"/>
    </source>
</evidence>
<keyword evidence="9" id="KW-1185">Reference proteome</keyword>
<keyword evidence="4 7" id="KW-0560">Oxidoreductase</keyword>
<comment type="similarity">
    <text evidence="1 7">Belongs to the cytochrome P450 family.</text>
</comment>
<keyword evidence="3 7" id="KW-0479">Metal-binding</keyword>
<keyword evidence="5 7" id="KW-0408">Iron</keyword>
<name>A0A101NJE1_9ACTN</name>
<evidence type="ECO:0000256" key="5">
    <source>
        <dbReference type="ARBA" id="ARBA00023004"/>
    </source>
</evidence>
<comment type="caution">
    <text evidence="8">The sequence shown here is derived from an EMBL/GenBank/DDBJ whole genome shotgun (WGS) entry which is preliminary data.</text>
</comment>
<dbReference type="SUPFAM" id="SSF48264">
    <property type="entry name" value="Cytochrome P450"/>
    <property type="match status" value="1"/>
</dbReference>
<accession>A0A101NJE1</accession>
<dbReference type="FunFam" id="1.10.630.10:FF:000018">
    <property type="entry name" value="Cytochrome P450 monooxygenase"/>
    <property type="match status" value="1"/>
</dbReference>
<gene>
    <name evidence="8" type="ORF">AQI95_43690</name>
</gene>
<evidence type="ECO:0000313" key="8">
    <source>
        <dbReference type="EMBL" id="KUM94079.1"/>
    </source>
</evidence>
<organism evidence="8 9">
    <name type="scientific">Streptomyces yokosukanensis</name>
    <dbReference type="NCBI Taxonomy" id="67386"/>
    <lineage>
        <taxon>Bacteria</taxon>
        <taxon>Bacillati</taxon>
        <taxon>Actinomycetota</taxon>
        <taxon>Actinomycetes</taxon>
        <taxon>Kitasatosporales</taxon>
        <taxon>Streptomycetaceae</taxon>
        <taxon>Streptomyces</taxon>
    </lineage>
</organism>
<dbReference type="AlphaFoldDB" id="A0A101NJE1"/>
<dbReference type="PRINTS" id="PR00359">
    <property type="entry name" value="BP450"/>
</dbReference>
<dbReference type="InterPro" id="IPR017972">
    <property type="entry name" value="Cyt_P450_CS"/>
</dbReference>
<evidence type="ECO:0000256" key="4">
    <source>
        <dbReference type="ARBA" id="ARBA00023002"/>
    </source>
</evidence>
<dbReference type="InterPro" id="IPR001128">
    <property type="entry name" value="Cyt_P450"/>
</dbReference>
<dbReference type="EMBL" id="LMWN01000129">
    <property type="protein sequence ID" value="KUM94079.1"/>
    <property type="molecule type" value="Genomic_DNA"/>
</dbReference>
<evidence type="ECO:0000256" key="1">
    <source>
        <dbReference type="ARBA" id="ARBA00010617"/>
    </source>
</evidence>
<protein>
    <submittedName>
        <fullName evidence="8">Cytochrome</fullName>
    </submittedName>
</protein>
<dbReference type="PROSITE" id="PS00086">
    <property type="entry name" value="CYTOCHROME_P450"/>
    <property type="match status" value="1"/>
</dbReference>
<evidence type="ECO:0000313" key="9">
    <source>
        <dbReference type="Proteomes" id="UP000053127"/>
    </source>
</evidence>
<dbReference type="Proteomes" id="UP000053127">
    <property type="component" value="Unassembled WGS sequence"/>
</dbReference>
<dbReference type="CDD" id="cd11033">
    <property type="entry name" value="CYP142-like"/>
    <property type="match status" value="1"/>
</dbReference>
<dbReference type="Pfam" id="PF00067">
    <property type="entry name" value="p450"/>
    <property type="match status" value="1"/>
</dbReference>
<dbReference type="PANTHER" id="PTHR46696:SF4">
    <property type="entry name" value="BIOTIN BIOSYNTHESIS CYTOCHROME P450"/>
    <property type="match status" value="1"/>
</dbReference>
<dbReference type="Gene3D" id="1.10.630.10">
    <property type="entry name" value="Cytochrome P450"/>
    <property type="match status" value="1"/>
</dbReference>
<keyword evidence="6 7" id="KW-0503">Monooxygenase</keyword>
<reference evidence="8 9" key="1">
    <citation type="submission" date="2015-10" db="EMBL/GenBank/DDBJ databases">
        <title>Draft genome sequence of Streptomyces yokosukanensis DSM 40224, type strain for the species Streptomyces yokosukanensis.</title>
        <authorList>
            <person name="Ruckert C."/>
            <person name="Winkler A."/>
            <person name="Kalinowski J."/>
            <person name="Kampfer P."/>
            <person name="Glaeser S."/>
        </authorList>
    </citation>
    <scope>NUCLEOTIDE SEQUENCE [LARGE SCALE GENOMIC DNA]</scope>
    <source>
        <strain evidence="8 9">DSM 40224</strain>
    </source>
</reference>
<dbReference type="OrthoDB" id="5241086at2"/>
<dbReference type="RefSeq" id="WP_067137034.1">
    <property type="nucleotide sequence ID" value="NZ_JBFACD010000092.1"/>
</dbReference>
<evidence type="ECO:0000256" key="7">
    <source>
        <dbReference type="RuleBase" id="RU000461"/>
    </source>
</evidence>
<dbReference type="GO" id="GO:0020037">
    <property type="term" value="F:heme binding"/>
    <property type="evidence" value="ECO:0007669"/>
    <property type="project" value="InterPro"/>
</dbReference>
<dbReference type="STRING" id="67386.AQI95_43690"/>
<sequence length="413" mass="45686">MPNIGIFADDLNSVDLTDPNTFLQTDMEDFWRRVRAEQPVYLHPATDRGSEFWVVSRHADVMTVLQDPERFSSQPGNMMSSLHKPGGDPAAGKILALTDAPRHNAMRTILLKAFSPRIRKGVTDKLQQRVDHVLGPAVGTGTFDFAKEVAEVVPMGTICDLLGFPSTDHKYVLDLSREAVSADDEGQTEEDVWLSRNELLVYCQEIIEARREDPQDDLISAMATCRIDGEPMTDDEVVVNCYGFILAGDHTSRLAMVGALLAFSQHPDQWLALKEGRVSIASAVEEIVRWTTPAMHIGRTATAEVTIGGQTIREGDHVILWNTSANRDESVFSDPHSFDLARTPNKHLGFGFGPHFCFGSYLGRAEITAVLQTLISRVDRIELTGDPKALYSTFLRGYSSLPVSLVPSRSTTE</sequence>
<dbReference type="GO" id="GO:0008395">
    <property type="term" value="F:steroid hydroxylase activity"/>
    <property type="evidence" value="ECO:0007669"/>
    <property type="project" value="TreeGrafter"/>
</dbReference>
<evidence type="ECO:0000256" key="6">
    <source>
        <dbReference type="ARBA" id="ARBA00023033"/>
    </source>
</evidence>
<evidence type="ECO:0000256" key="2">
    <source>
        <dbReference type="ARBA" id="ARBA00022617"/>
    </source>
</evidence>
<dbReference type="GO" id="GO:0005506">
    <property type="term" value="F:iron ion binding"/>
    <property type="evidence" value="ECO:0007669"/>
    <property type="project" value="InterPro"/>
</dbReference>
<keyword evidence="2 7" id="KW-0349">Heme</keyword>
<dbReference type="InterPro" id="IPR036396">
    <property type="entry name" value="Cyt_P450_sf"/>
</dbReference>
<dbReference type="PANTHER" id="PTHR46696">
    <property type="entry name" value="P450, PUTATIVE (EUROFUNG)-RELATED"/>
    <property type="match status" value="1"/>
</dbReference>
<proteinExistence type="inferred from homology"/>
<dbReference type="InterPro" id="IPR002397">
    <property type="entry name" value="Cyt_P450_B"/>
</dbReference>
<dbReference type="GO" id="GO:0006707">
    <property type="term" value="P:cholesterol catabolic process"/>
    <property type="evidence" value="ECO:0007669"/>
    <property type="project" value="TreeGrafter"/>
</dbReference>
<dbReference type="GO" id="GO:0036199">
    <property type="term" value="F:cholest-4-en-3-one 26-monooxygenase activity"/>
    <property type="evidence" value="ECO:0007669"/>
    <property type="project" value="TreeGrafter"/>
</dbReference>